<dbReference type="EMBL" id="MFJE01000024">
    <property type="protein sequence ID" value="OGG14133.1"/>
    <property type="molecule type" value="Genomic_DNA"/>
</dbReference>
<name>A0A1F5ZP28_9BACT</name>
<dbReference type="AlphaFoldDB" id="A0A1F5ZP28"/>
<accession>A0A1F5ZP28</accession>
<reference evidence="1 2" key="1">
    <citation type="journal article" date="2016" name="Nat. Commun.">
        <title>Thousands of microbial genomes shed light on interconnected biogeochemical processes in an aquifer system.</title>
        <authorList>
            <person name="Anantharaman K."/>
            <person name="Brown C.T."/>
            <person name="Hug L.A."/>
            <person name="Sharon I."/>
            <person name="Castelle C.J."/>
            <person name="Probst A.J."/>
            <person name="Thomas B.C."/>
            <person name="Singh A."/>
            <person name="Wilkins M.J."/>
            <person name="Karaoz U."/>
            <person name="Brodie E.L."/>
            <person name="Williams K.H."/>
            <person name="Hubbard S.S."/>
            <person name="Banfield J.F."/>
        </authorList>
    </citation>
    <scope>NUCLEOTIDE SEQUENCE [LARGE SCALE GENOMIC DNA]</scope>
</reference>
<dbReference type="Proteomes" id="UP000177383">
    <property type="component" value="Unassembled WGS sequence"/>
</dbReference>
<dbReference type="InterPro" id="IPR025354">
    <property type="entry name" value="DUF4258"/>
</dbReference>
<evidence type="ECO:0000313" key="1">
    <source>
        <dbReference type="EMBL" id="OGG14133.1"/>
    </source>
</evidence>
<dbReference type="STRING" id="1798375.A2773_05280"/>
<protein>
    <submittedName>
        <fullName evidence="1">Toxin</fullName>
    </submittedName>
</protein>
<proteinExistence type="predicted"/>
<dbReference type="Pfam" id="PF14076">
    <property type="entry name" value="DUF4258"/>
    <property type="match status" value="1"/>
</dbReference>
<sequence>MVKRIEYSKEKDEWLRKKRNISFQDVIEKIEKGEIISDQPHPNKERYSNQRIYVLFLNNYVYVVPYIETEKKIFLKTVYPNRKFTKQYLKGGKNEKEKI</sequence>
<organism evidence="1 2">
    <name type="scientific">Candidatus Gottesmanbacteria bacterium RIFCSPHIGHO2_01_FULL_39_10</name>
    <dbReference type="NCBI Taxonomy" id="1798375"/>
    <lineage>
        <taxon>Bacteria</taxon>
        <taxon>Candidatus Gottesmaniibacteriota</taxon>
    </lineage>
</organism>
<gene>
    <name evidence="1" type="ORF">A2773_05280</name>
</gene>
<comment type="caution">
    <text evidence="1">The sequence shown here is derived from an EMBL/GenBank/DDBJ whole genome shotgun (WGS) entry which is preliminary data.</text>
</comment>
<evidence type="ECO:0000313" key="2">
    <source>
        <dbReference type="Proteomes" id="UP000177383"/>
    </source>
</evidence>